<dbReference type="Proteomes" id="UP000595362">
    <property type="component" value="Chromosome"/>
</dbReference>
<sequence length="449" mass="46542">MNAIVLDRDQDIDSTAQVEKGTAGFATGEPVKRGAHTPEESAFDILNKMAGGRLHPDSPVISSATLPDFDEGARAEPQFGDESYIFTLEDLRLEVAGAWGQDNVDDDAFEKIKSFKIVEPATAISALRLADPASNDEMEAGVTQDGRHVVSGQDNITAAQAYSRALLAMTSDTIRNEGVNVFGTQKDQALLLLAAEDVGLKIINAPTDIPEAVLAAAKTEWETLKAGRLTTAAPAEETPAAEEAPAAAVSAIVEPTLRELADGVEVQEIPADQAAALLAEAGIEPAAAETEAVVEATTQAAAPEVAAAADADTPVAAVVEAVVEPVAVDTAPDKAAVVDDGIPVLTDVVEEGVKPELLPILAEGDVSAATYLKARAFYLENQATLPDSEGIVHPRSLVSEFQSAGVGSKKAATILKAMAAEGLLNKSDDVILPVYTAPGFRPAGTSPVI</sequence>
<dbReference type="AlphaFoldDB" id="A0A7T5R487"/>
<evidence type="ECO:0000313" key="2">
    <source>
        <dbReference type="Proteomes" id="UP000595362"/>
    </source>
</evidence>
<proteinExistence type="predicted"/>
<organism evidence="1 2">
    <name type="scientific">Micavibrio aeruginosavorus</name>
    <dbReference type="NCBI Taxonomy" id="349221"/>
    <lineage>
        <taxon>Bacteria</taxon>
        <taxon>Pseudomonadati</taxon>
        <taxon>Bdellovibrionota</taxon>
        <taxon>Bdellovibrionia</taxon>
        <taxon>Bdellovibrionales</taxon>
        <taxon>Pseudobdellovibrionaceae</taxon>
        <taxon>Micavibrio</taxon>
    </lineage>
</organism>
<gene>
    <name evidence="1" type="ORF">HYS17_05555</name>
</gene>
<name>A0A7T5R487_9BACT</name>
<dbReference type="EMBL" id="CP066681">
    <property type="protein sequence ID" value="QQG37227.1"/>
    <property type="molecule type" value="Genomic_DNA"/>
</dbReference>
<reference evidence="1 2" key="1">
    <citation type="submission" date="2020-07" db="EMBL/GenBank/DDBJ databases">
        <title>Huge and variable diversity of episymbiotic CPR bacteria and DPANN archaea in groundwater ecosystems.</title>
        <authorList>
            <person name="He C.Y."/>
            <person name="Keren R."/>
            <person name="Whittaker M."/>
            <person name="Farag I.F."/>
            <person name="Doudna J."/>
            <person name="Cate J.H.D."/>
            <person name="Banfield J.F."/>
        </authorList>
    </citation>
    <scope>NUCLEOTIDE SEQUENCE [LARGE SCALE GENOMIC DNA]</scope>
    <source>
        <strain evidence="1">NC_groundwater_70_Ag_B-0.1um_54_66</strain>
    </source>
</reference>
<evidence type="ECO:0000313" key="1">
    <source>
        <dbReference type="EMBL" id="QQG37227.1"/>
    </source>
</evidence>
<protein>
    <submittedName>
        <fullName evidence="1">Uncharacterized protein</fullName>
    </submittedName>
</protein>
<accession>A0A7T5R487</accession>